<organism evidence="2 3">
    <name type="scientific">Sphingomonas vulcanisoli</name>
    <dbReference type="NCBI Taxonomy" id="1658060"/>
    <lineage>
        <taxon>Bacteria</taxon>
        <taxon>Pseudomonadati</taxon>
        <taxon>Pseudomonadota</taxon>
        <taxon>Alphaproteobacteria</taxon>
        <taxon>Sphingomonadales</taxon>
        <taxon>Sphingomonadaceae</taxon>
        <taxon>Sphingomonas</taxon>
    </lineage>
</organism>
<evidence type="ECO:0000313" key="2">
    <source>
        <dbReference type="EMBL" id="NIJ08580.1"/>
    </source>
</evidence>
<dbReference type="Proteomes" id="UP000727456">
    <property type="component" value="Unassembled WGS sequence"/>
</dbReference>
<name>A0ABX0TW36_9SPHN</name>
<keyword evidence="3" id="KW-1185">Reference proteome</keyword>
<sequence>MYYVDDTRRDGAMSKNKVKKGKLPKRIAGIKVPKEARKRAERAIEELKQPVMREMIAGAMGMAATAMAKAATPANSTHCTPDSKPEAKTDPAKPATGKSSGEQLVEIATGLAVVGFGKLFEKMQAASDAKKAESKT</sequence>
<evidence type="ECO:0000313" key="3">
    <source>
        <dbReference type="Proteomes" id="UP000727456"/>
    </source>
</evidence>
<feature type="region of interest" description="Disordered" evidence="1">
    <location>
        <begin position="68"/>
        <end position="101"/>
    </location>
</feature>
<protein>
    <submittedName>
        <fullName evidence="2">Uncharacterized protein</fullName>
    </submittedName>
</protein>
<feature type="compositionally biased region" description="Basic and acidic residues" evidence="1">
    <location>
        <begin position="81"/>
        <end position="91"/>
    </location>
</feature>
<evidence type="ECO:0000256" key="1">
    <source>
        <dbReference type="SAM" id="MobiDB-lite"/>
    </source>
</evidence>
<reference evidence="2 3" key="1">
    <citation type="submission" date="2020-03" db="EMBL/GenBank/DDBJ databases">
        <title>Genomic Encyclopedia of Type Strains, Phase III (KMG-III): the genomes of soil and plant-associated and newly described type strains.</title>
        <authorList>
            <person name="Whitman W."/>
        </authorList>
    </citation>
    <scope>NUCLEOTIDE SEQUENCE [LARGE SCALE GENOMIC DNA]</scope>
    <source>
        <strain evidence="2 3">CECT 8804</strain>
    </source>
</reference>
<accession>A0ABX0TW36</accession>
<comment type="caution">
    <text evidence="2">The sequence shown here is derived from an EMBL/GenBank/DDBJ whole genome shotgun (WGS) entry which is preliminary data.</text>
</comment>
<dbReference type="RefSeq" id="WP_167073430.1">
    <property type="nucleotide sequence ID" value="NZ_JAAOZC010000005.1"/>
</dbReference>
<dbReference type="EMBL" id="JAAOZC010000005">
    <property type="protein sequence ID" value="NIJ08580.1"/>
    <property type="molecule type" value="Genomic_DNA"/>
</dbReference>
<gene>
    <name evidence="2" type="ORF">FHS31_002201</name>
</gene>
<proteinExistence type="predicted"/>
<feature type="compositionally biased region" description="Basic and acidic residues" evidence="1">
    <location>
        <begin position="1"/>
        <end position="12"/>
    </location>
</feature>
<feature type="region of interest" description="Disordered" evidence="1">
    <location>
        <begin position="1"/>
        <end position="23"/>
    </location>
</feature>